<protein>
    <submittedName>
        <fullName evidence="1">Uncharacterized protein</fullName>
    </submittedName>
</protein>
<evidence type="ECO:0000313" key="1">
    <source>
        <dbReference type="EMBL" id="AWX52927.1"/>
    </source>
</evidence>
<dbReference type="AlphaFoldDB" id="A0A2Z4M9D8"/>
<gene>
    <name evidence="1" type="primary">orf129</name>
</gene>
<geneLocation type="mitochondrion" evidence="1"/>
<organism evidence="1">
    <name type="scientific">Lactarius sp.</name>
    <name type="common">in: basidiomycete fungi</name>
    <dbReference type="NCBI Taxonomy" id="1886493"/>
    <lineage>
        <taxon>Eukaryota</taxon>
        <taxon>Fungi</taxon>
        <taxon>Dikarya</taxon>
        <taxon>Basidiomycota</taxon>
        <taxon>Agaricomycotina</taxon>
        <taxon>Agaricomycetes</taxon>
        <taxon>Russulales</taxon>
        <taxon>Russulaceae</taxon>
        <taxon>Lactarius</taxon>
    </lineage>
</organism>
<keyword evidence="1" id="KW-0496">Mitochondrion</keyword>
<accession>A0A2Z4M9D8</accession>
<dbReference type="EMBL" id="MH319476">
    <property type="protein sequence ID" value="AWX52927.1"/>
    <property type="molecule type" value="Genomic_DNA"/>
</dbReference>
<name>A0A2Z4M9D8_9AGAM</name>
<proteinExistence type="predicted"/>
<reference evidence="1" key="1">
    <citation type="journal article" date="2019" name="Int. J. Biol. Macromol.">
        <title>Characterization and comparative analysis of six complete mitochondrial genomes from ectomycorrhizal fungi of the Lactarius genus and phylogenetic analysis of the Agaricomycetes.</title>
        <authorList>
            <person name="Li Q."/>
            <person name="Wang Q."/>
            <person name="Jin X."/>
            <person name="Chen Z."/>
            <person name="Xiong C."/>
            <person name="Li P."/>
            <person name="Liu Q."/>
            <person name="Huang W."/>
        </authorList>
    </citation>
    <scope>NUCLEOTIDE SEQUENCE</scope>
</reference>
<sequence>MSLNKITYLDQILENKILIISDPYTEIFYFNDSLEIHQFLERLEKDKVYVLSLEFILSWLSYDEDSPVITLSKPILITKNSNPRTISKFISERMNLMIDSYFLDDEIIQNLGSNDGPGVLLKYREINLF</sequence>